<dbReference type="PANTHER" id="PTHR24300:SF400">
    <property type="entry name" value="CYTOCHROME P450 2C9"/>
    <property type="match status" value="1"/>
</dbReference>
<dbReference type="EC" id="1.14.14.1" evidence="5"/>
<dbReference type="SUPFAM" id="SSF48264">
    <property type="entry name" value="Cytochrome P450"/>
    <property type="match status" value="1"/>
</dbReference>
<reference evidence="14 15" key="1">
    <citation type="journal article" date="2011" name="Proc. Natl. Acad. Sci. U.S.A.">
        <title>Genetic diversity and population structure of the endangered marsupial Sarcophilus harrisii (Tasmanian devil).</title>
        <authorList>
            <person name="Miller W."/>
            <person name="Hayes V.M."/>
            <person name="Ratan A."/>
            <person name="Petersen D.C."/>
            <person name="Wittekindt N.E."/>
            <person name="Miller J."/>
            <person name="Walenz B."/>
            <person name="Knight J."/>
            <person name="Qi J."/>
            <person name="Zhao F."/>
            <person name="Wang Q."/>
            <person name="Bedoya-Reina O.C."/>
            <person name="Katiyar N."/>
            <person name="Tomsho L.P."/>
            <person name="Kasson L.M."/>
            <person name="Hardie R.A."/>
            <person name="Woodbridge P."/>
            <person name="Tindall E.A."/>
            <person name="Bertelsen M.F."/>
            <person name="Dixon D."/>
            <person name="Pyecroft S."/>
            <person name="Helgen K.M."/>
            <person name="Lesk A.M."/>
            <person name="Pringle T.H."/>
            <person name="Patterson N."/>
            <person name="Zhang Y."/>
            <person name="Kreiss A."/>
            <person name="Woods G.M."/>
            <person name="Jones M.E."/>
            <person name="Schuster S.C."/>
        </authorList>
    </citation>
    <scope>NUCLEOTIDE SEQUENCE [LARGE SCALE GENOMIC DNA]</scope>
</reference>
<evidence type="ECO:0000256" key="3">
    <source>
        <dbReference type="ARBA" id="ARBA00004586"/>
    </source>
</evidence>
<dbReference type="Pfam" id="PF00067">
    <property type="entry name" value="p450"/>
    <property type="match status" value="1"/>
</dbReference>
<dbReference type="PRINTS" id="PR00463">
    <property type="entry name" value="EP450I"/>
</dbReference>
<protein>
    <recommendedName>
        <fullName evidence="5">unspecific monooxygenase</fullName>
        <ecNumber evidence="5">1.14.14.1</ecNumber>
    </recommendedName>
</protein>
<accession>A0A7N4NL65</accession>
<evidence type="ECO:0000256" key="13">
    <source>
        <dbReference type="ARBA" id="ARBA00023136"/>
    </source>
</evidence>
<name>A0A7N4NL65_SARHA</name>
<dbReference type="InterPro" id="IPR050182">
    <property type="entry name" value="Cytochrome_P450_fam2"/>
</dbReference>
<dbReference type="GO" id="GO:0020037">
    <property type="term" value="F:heme binding"/>
    <property type="evidence" value="ECO:0007669"/>
    <property type="project" value="InterPro"/>
</dbReference>
<evidence type="ECO:0000256" key="7">
    <source>
        <dbReference type="ARBA" id="ARBA00022723"/>
    </source>
</evidence>
<dbReference type="GO" id="GO:0006805">
    <property type="term" value="P:xenobiotic metabolic process"/>
    <property type="evidence" value="ECO:0007669"/>
    <property type="project" value="TreeGrafter"/>
</dbReference>
<evidence type="ECO:0000256" key="4">
    <source>
        <dbReference type="ARBA" id="ARBA00010617"/>
    </source>
</evidence>
<evidence type="ECO:0000256" key="5">
    <source>
        <dbReference type="ARBA" id="ARBA00012109"/>
    </source>
</evidence>
<evidence type="ECO:0000256" key="8">
    <source>
        <dbReference type="ARBA" id="ARBA00022824"/>
    </source>
</evidence>
<keyword evidence="6" id="KW-0349">Heme</keyword>
<reference evidence="14" key="2">
    <citation type="submission" date="2025-08" db="UniProtKB">
        <authorList>
            <consortium name="Ensembl"/>
        </authorList>
    </citation>
    <scope>IDENTIFICATION</scope>
</reference>
<dbReference type="InterPro" id="IPR001128">
    <property type="entry name" value="Cyt_P450"/>
</dbReference>
<dbReference type="InterPro" id="IPR036396">
    <property type="entry name" value="Cyt_P450_sf"/>
</dbReference>
<evidence type="ECO:0000256" key="6">
    <source>
        <dbReference type="ARBA" id="ARBA00022617"/>
    </source>
</evidence>
<comment type="cofactor">
    <cofactor evidence="1">
        <name>heme</name>
        <dbReference type="ChEBI" id="CHEBI:30413"/>
    </cofactor>
</comment>
<dbReference type="InParanoid" id="A0A7N4NL65"/>
<evidence type="ECO:0000256" key="2">
    <source>
        <dbReference type="ARBA" id="ARBA00004524"/>
    </source>
</evidence>
<evidence type="ECO:0000313" key="15">
    <source>
        <dbReference type="Proteomes" id="UP000007648"/>
    </source>
</evidence>
<keyword evidence="8" id="KW-0256">Endoplasmic reticulum</keyword>
<dbReference type="Gene3D" id="1.10.630.10">
    <property type="entry name" value="Cytochrome P450"/>
    <property type="match status" value="1"/>
</dbReference>
<dbReference type="GO" id="GO:0006082">
    <property type="term" value="P:organic acid metabolic process"/>
    <property type="evidence" value="ECO:0007669"/>
    <property type="project" value="TreeGrafter"/>
</dbReference>
<organism evidence="14 15">
    <name type="scientific">Sarcophilus harrisii</name>
    <name type="common">Tasmanian devil</name>
    <name type="synonym">Sarcophilus laniarius</name>
    <dbReference type="NCBI Taxonomy" id="9305"/>
    <lineage>
        <taxon>Eukaryota</taxon>
        <taxon>Metazoa</taxon>
        <taxon>Chordata</taxon>
        <taxon>Craniata</taxon>
        <taxon>Vertebrata</taxon>
        <taxon>Euteleostomi</taxon>
        <taxon>Mammalia</taxon>
        <taxon>Metatheria</taxon>
        <taxon>Dasyuromorphia</taxon>
        <taxon>Dasyuridae</taxon>
        <taxon>Sarcophilus</taxon>
    </lineage>
</organism>
<proteinExistence type="inferred from homology"/>
<keyword evidence="10" id="KW-0560">Oxidoreductase</keyword>
<dbReference type="Proteomes" id="UP000007648">
    <property type="component" value="Unassembled WGS sequence"/>
</dbReference>
<keyword evidence="12" id="KW-0503">Monooxygenase</keyword>
<keyword evidence="9" id="KW-0492">Microsome</keyword>
<evidence type="ECO:0000256" key="11">
    <source>
        <dbReference type="ARBA" id="ARBA00023004"/>
    </source>
</evidence>
<keyword evidence="15" id="KW-1185">Reference proteome</keyword>
<dbReference type="InterPro" id="IPR002401">
    <property type="entry name" value="Cyt_P450_E_grp-I"/>
</dbReference>
<evidence type="ECO:0000256" key="12">
    <source>
        <dbReference type="ARBA" id="ARBA00023033"/>
    </source>
</evidence>
<keyword evidence="13" id="KW-0472">Membrane</keyword>
<evidence type="ECO:0000313" key="14">
    <source>
        <dbReference type="Ensembl" id="ENSSHAP00000025065.1"/>
    </source>
</evidence>
<dbReference type="Ensembl" id="ENSSHAT00000030804.1">
    <property type="protein sequence ID" value="ENSSHAP00000025065.1"/>
    <property type="gene ID" value="ENSSHAG00000025673.1"/>
</dbReference>
<evidence type="ECO:0000256" key="1">
    <source>
        <dbReference type="ARBA" id="ARBA00001971"/>
    </source>
</evidence>
<dbReference type="GO" id="GO:0005506">
    <property type="term" value="F:iron ion binding"/>
    <property type="evidence" value="ECO:0007669"/>
    <property type="project" value="InterPro"/>
</dbReference>
<dbReference type="GO" id="GO:0016712">
    <property type="term" value="F:oxidoreductase activity, acting on paired donors, with incorporation or reduction of molecular oxygen, reduced flavin or flavoprotein as one donor, and incorporation of one atom of oxygen"/>
    <property type="evidence" value="ECO:0007669"/>
    <property type="project" value="UniProtKB-EC"/>
</dbReference>
<reference evidence="14" key="3">
    <citation type="submission" date="2025-09" db="UniProtKB">
        <authorList>
            <consortium name="Ensembl"/>
        </authorList>
    </citation>
    <scope>IDENTIFICATION</scope>
</reference>
<dbReference type="GO" id="GO:0005789">
    <property type="term" value="C:endoplasmic reticulum membrane"/>
    <property type="evidence" value="ECO:0007669"/>
    <property type="project" value="UniProtKB-SubCell"/>
</dbReference>
<evidence type="ECO:0000256" key="10">
    <source>
        <dbReference type="ARBA" id="ARBA00023002"/>
    </source>
</evidence>
<comment type="similarity">
    <text evidence="4">Belongs to the cytochrome P450 family.</text>
</comment>
<dbReference type="PANTHER" id="PTHR24300">
    <property type="entry name" value="CYTOCHROME P450 508A4-RELATED"/>
    <property type="match status" value="1"/>
</dbReference>
<comment type="subcellular location">
    <subcellularLocation>
        <location evidence="3">Endoplasmic reticulum membrane</location>
    </subcellularLocation>
    <subcellularLocation>
        <location evidence="2">Microsome membrane</location>
    </subcellularLocation>
</comment>
<evidence type="ECO:0000256" key="9">
    <source>
        <dbReference type="ARBA" id="ARBA00022848"/>
    </source>
</evidence>
<sequence>MDLWGLTTLILLAGVLLLIFLSQWSQGLKRGKLPPGPTPLPFLGNILQLDLKDMTLAEKYGPIYTLYFGSQRIVVLHGYKIVKEALIDQGDAFADRGSIPIFDDVIKKKGKISLFKRVTEKQKGISEYF</sequence>
<dbReference type="AlphaFoldDB" id="A0A7N4NL65"/>
<keyword evidence="7" id="KW-0479">Metal-binding</keyword>
<keyword evidence="11" id="KW-0408">Iron</keyword>
<dbReference type="GeneTree" id="ENSGT00940000163402"/>